<evidence type="ECO:0000313" key="4">
    <source>
        <dbReference type="Proteomes" id="UP001374579"/>
    </source>
</evidence>
<keyword evidence="2" id="KW-0732">Signal</keyword>
<feature type="compositionally biased region" description="Low complexity" evidence="1">
    <location>
        <begin position="27"/>
        <end position="40"/>
    </location>
</feature>
<name>A0AAN9GQH4_9CAEN</name>
<gene>
    <name evidence="3" type="ORF">V1264_001087</name>
</gene>
<evidence type="ECO:0000256" key="2">
    <source>
        <dbReference type="SAM" id="SignalP"/>
    </source>
</evidence>
<feature type="compositionally biased region" description="Low complexity" evidence="1">
    <location>
        <begin position="88"/>
        <end position="133"/>
    </location>
</feature>
<dbReference type="AlphaFoldDB" id="A0AAN9GQH4"/>
<sequence>MDIVYTLLMVQICMAETVQLPPPPEKQAPAPSAPASVSSSDMIQAQHSKPVSSGPPYPGGPAPSLGFDGVAAGPPMPSPTYQHHTHSGYRQPGQHPQQGPYPQAPPQQGYYGPPTPAAYPQQPQGAYPQQPGYPQAPPHYAPPPGSYPQQPYYAPPPGGHYPQQQGYQQQQGYHQGYPQQPTTVVYQNAPQKKGGFMNSTGGKIAMGAALGYGASQLMGGGMYGGGMYGGGMYGGGFGWGHGSWSSLSSFGSCGSFGSWD</sequence>
<feature type="compositionally biased region" description="Pro residues" evidence="1">
    <location>
        <begin position="134"/>
        <end position="146"/>
    </location>
</feature>
<comment type="caution">
    <text evidence="3">The sequence shown here is derived from an EMBL/GenBank/DDBJ whole genome shotgun (WGS) entry which is preliminary data.</text>
</comment>
<dbReference type="EMBL" id="JBAMIC010000001">
    <property type="protein sequence ID" value="KAK7115160.1"/>
    <property type="molecule type" value="Genomic_DNA"/>
</dbReference>
<feature type="chain" id="PRO_5043017314" evidence="2">
    <location>
        <begin position="16"/>
        <end position="260"/>
    </location>
</feature>
<organism evidence="3 4">
    <name type="scientific">Littorina saxatilis</name>
    <dbReference type="NCBI Taxonomy" id="31220"/>
    <lineage>
        <taxon>Eukaryota</taxon>
        <taxon>Metazoa</taxon>
        <taxon>Spiralia</taxon>
        <taxon>Lophotrochozoa</taxon>
        <taxon>Mollusca</taxon>
        <taxon>Gastropoda</taxon>
        <taxon>Caenogastropoda</taxon>
        <taxon>Littorinimorpha</taxon>
        <taxon>Littorinoidea</taxon>
        <taxon>Littorinidae</taxon>
        <taxon>Littorina</taxon>
    </lineage>
</organism>
<protein>
    <submittedName>
        <fullName evidence="3">Uncharacterized protein</fullName>
    </submittedName>
</protein>
<accession>A0AAN9GQH4</accession>
<keyword evidence="4" id="KW-1185">Reference proteome</keyword>
<evidence type="ECO:0000256" key="1">
    <source>
        <dbReference type="SAM" id="MobiDB-lite"/>
    </source>
</evidence>
<feature type="region of interest" description="Disordered" evidence="1">
    <location>
        <begin position="21"/>
        <end position="178"/>
    </location>
</feature>
<feature type="compositionally biased region" description="Low complexity" evidence="1">
    <location>
        <begin position="160"/>
        <end position="178"/>
    </location>
</feature>
<dbReference type="Proteomes" id="UP001374579">
    <property type="component" value="Unassembled WGS sequence"/>
</dbReference>
<reference evidence="3 4" key="1">
    <citation type="submission" date="2024-02" db="EMBL/GenBank/DDBJ databases">
        <title>Chromosome-scale genome assembly of the rough periwinkle Littorina saxatilis.</title>
        <authorList>
            <person name="De Jode A."/>
            <person name="Faria R."/>
            <person name="Formenti G."/>
            <person name="Sims Y."/>
            <person name="Smith T.P."/>
            <person name="Tracey A."/>
            <person name="Wood J.M.D."/>
            <person name="Zagrodzka Z.B."/>
            <person name="Johannesson K."/>
            <person name="Butlin R.K."/>
            <person name="Leder E.H."/>
        </authorList>
    </citation>
    <scope>NUCLEOTIDE SEQUENCE [LARGE SCALE GENOMIC DNA]</scope>
    <source>
        <strain evidence="3">Snail1</strain>
        <tissue evidence="3">Muscle</tissue>
    </source>
</reference>
<feature type="signal peptide" evidence="2">
    <location>
        <begin position="1"/>
        <end position="15"/>
    </location>
</feature>
<evidence type="ECO:0000313" key="3">
    <source>
        <dbReference type="EMBL" id="KAK7115160.1"/>
    </source>
</evidence>
<proteinExistence type="predicted"/>